<gene>
    <name evidence="2" type="ORF">GY24_03175</name>
</gene>
<keyword evidence="1" id="KW-0732">Signal</keyword>
<comment type="caution">
    <text evidence="2">The sequence shown here is derived from an EMBL/GenBank/DDBJ whole genome shotgun (WGS) entry which is preliminary data.</text>
</comment>
<evidence type="ECO:0000313" key="2">
    <source>
        <dbReference type="EMBL" id="PPL19928.1"/>
    </source>
</evidence>
<feature type="signal peptide" evidence="1">
    <location>
        <begin position="1"/>
        <end position="18"/>
    </location>
</feature>
<feature type="chain" id="PRO_5045736791" evidence="1">
    <location>
        <begin position="19"/>
        <end position="370"/>
    </location>
</feature>
<accession>A0ABX5AZM9</accession>
<keyword evidence="3" id="KW-1185">Reference proteome</keyword>
<evidence type="ECO:0000313" key="3">
    <source>
        <dbReference type="Proteomes" id="UP000237755"/>
    </source>
</evidence>
<proteinExistence type="predicted"/>
<dbReference type="Proteomes" id="UP000237755">
    <property type="component" value="Unassembled WGS sequence"/>
</dbReference>
<name>A0ABX5AZM9_9MICO</name>
<dbReference type="EMBL" id="MPZN01000006">
    <property type="protein sequence ID" value="PPL19928.1"/>
    <property type="molecule type" value="Genomic_DNA"/>
</dbReference>
<evidence type="ECO:0000256" key="1">
    <source>
        <dbReference type="SAM" id="SignalP"/>
    </source>
</evidence>
<protein>
    <submittedName>
        <fullName evidence="2">Uncharacterized protein</fullName>
    </submittedName>
</protein>
<organism evidence="2 3">
    <name type="scientific">Microterricola pindariensis</name>
    <dbReference type="NCBI Taxonomy" id="478010"/>
    <lineage>
        <taxon>Bacteria</taxon>
        <taxon>Bacillati</taxon>
        <taxon>Actinomycetota</taxon>
        <taxon>Actinomycetes</taxon>
        <taxon>Micrococcales</taxon>
        <taxon>Microbacteriaceae</taxon>
        <taxon>Microterricola</taxon>
    </lineage>
</organism>
<sequence>MPSVALSAVLLVARTACAPPAAEPGVQPSAPVSAPPTTSVPTPVTALLACDDLVGADAVAAALTGADGIRPTPVAAVQPSDAFESALLGGVGGLACSWRVGEGQRLLGDADGDWAYLQLDVLPGAAGQWQPAWAGDMPSTETVDIDGVSASVSQGETGWQLSAPVADNWVHLTVRASDLMRGTSRFAGLPEGTVAGSLADVAAEAFAVLAAAAPERLAWPALETRSGEALCDGGLAEAGIAAALQIDPVDVRSYTATDARASTPTSLQAAVHAAAGSFVCELATDGFGMTWITVVRGFAPALGAMNDGPDTAAAFAPIALEGAVPPEEAIVAVRDDGPRSPLYFTVGSTLYEVHSDGAQSVAEAIIAQTR</sequence>
<reference evidence="2 3" key="1">
    <citation type="journal article" date="2008" name="Int. J. Syst. Evol. Microbiol.">
        <title>Leifsonia pindariensis sp. nov., isolated from the Pindari glacier of the Indian Himalayas, and emended description of the genus Leifsonia.</title>
        <authorList>
            <person name="Reddy G.S."/>
            <person name="Prabagaran S.R."/>
            <person name="Shivaji S."/>
        </authorList>
    </citation>
    <scope>NUCLEOTIDE SEQUENCE [LARGE SCALE GENOMIC DNA]</scope>
    <source>
        <strain evidence="2 3">PON 10</strain>
    </source>
</reference>